<comment type="subcellular location">
    <subcellularLocation>
        <location evidence="10">Cell inner membrane</location>
    </subcellularLocation>
    <subcellularLocation>
        <location evidence="2">Cell membrane</location>
        <topology evidence="2">Single-pass membrane protein</topology>
    </subcellularLocation>
</comment>
<evidence type="ECO:0000313" key="12">
    <source>
        <dbReference type="Proteomes" id="UP001595457"/>
    </source>
</evidence>
<dbReference type="EMBL" id="JBHRSJ010000017">
    <property type="protein sequence ID" value="MFC2972532.1"/>
    <property type="molecule type" value="Genomic_DNA"/>
</dbReference>
<dbReference type="Pfam" id="PF03748">
    <property type="entry name" value="FliL"/>
    <property type="match status" value="1"/>
</dbReference>
<evidence type="ECO:0000256" key="9">
    <source>
        <dbReference type="ARBA" id="ARBA00023136"/>
    </source>
</evidence>
<gene>
    <name evidence="11" type="primary">fliL</name>
    <name evidence="11" type="ORF">ACFOJE_09965</name>
</gene>
<evidence type="ECO:0000256" key="5">
    <source>
        <dbReference type="ARBA" id="ARBA00022500"/>
    </source>
</evidence>
<keyword evidence="12" id="KW-1185">Reference proteome</keyword>
<comment type="function">
    <text evidence="1 10">Controls the rotational direction of flagella during chemotaxis.</text>
</comment>
<evidence type="ECO:0000256" key="3">
    <source>
        <dbReference type="ARBA" id="ARBA00008281"/>
    </source>
</evidence>
<comment type="caution">
    <text evidence="11">The sequence shown here is derived from an EMBL/GenBank/DDBJ whole genome shotgun (WGS) entry which is preliminary data.</text>
</comment>
<dbReference type="Proteomes" id="UP001595457">
    <property type="component" value="Unassembled WGS sequence"/>
</dbReference>
<keyword evidence="8" id="KW-1133">Transmembrane helix</keyword>
<keyword evidence="7 10" id="KW-0283">Flagellar rotation</keyword>
<organism evidence="11 12">
    <name type="scientific">Azotobacter bryophylli</name>
    <dbReference type="NCBI Taxonomy" id="1986537"/>
    <lineage>
        <taxon>Bacteria</taxon>
        <taxon>Pseudomonadati</taxon>
        <taxon>Pseudomonadota</taxon>
        <taxon>Gammaproteobacteria</taxon>
        <taxon>Pseudomonadales</taxon>
        <taxon>Pseudomonadaceae</taxon>
        <taxon>Azotobacter</taxon>
    </lineage>
</organism>
<keyword evidence="4" id="KW-1003">Cell membrane</keyword>
<reference evidence="12" key="1">
    <citation type="journal article" date="2019" name="Int. J. Syst. Evol. Microbiol.">
        <title>The Global Catalogue of Microorganisms (GCM) 10K type strain sequencing project: providing services to taxonomists for standard genome sequencing and annotation.</title>
        <authorList>
            <consortium name="The Broad Institute Genomics Platform"/>
            <consortium name="The Broad Institute Genome Sequencing Center for Infectious Disease"/>
            <person name="Wu L."/>
            <person name="Ma J."/>
        </authorList>
    </citation>
    <scope>NUCLEOTIDE SEQUENCE [LARGE SCALE GENOMIC DNA]</scope>
    <source>
        <strain evidence="12">KCTC 62195</strain>
    </source>
</reference>
<dbReference type="PANTHER" id="PTHR35091:SF2">
    <property type="entry name" value="FLAGELLAR PROTEIN FLIL"/>
    <property type="match status" value="1"/>
</dbReference>
<keyword evidence="6" id="KW-0812">Transmembrane</keyword>
<proteinExistence type="inferred from homology"/>
<evidence type="ECO:0000256" key="6">
    <source>
        <dbReference type="ARBA" id="ARBA00022692"/>
    </source>
</evidence>
<comment type="similarity">
    <text evidence="3 10">Belongs to the FliL family.</text>
</comment>
<name>A0ABV7AVJ2_9GAMM</name>
<dbReference type="NCBIfam" id="NF005435">
    <property type="entry name" value="PRK07021.1"/>
    <property type="match status" value="1"/>
</dbReference>
<dbReference type="InterPro" id="IPR005503">
    <property type="entry name" value="FliL"/>
</dbReference>
<protein>
    <recommendedName>
        <fullName evidence="10">Flagellar protein FliL</fullName>
    </recommendedName>
</protein>
<keyword evidence="9 10" id="KW-0472">Membrane</keyword>
<evidence type="ECO:0000313" key="11">
    <source>
        <dbReference type="EMBL" id="MFC2972532.1"/>
    </source>
</evidence>
<evidence type="ECO:0000256" key="2">
    <source>
        <dbReference type="ARBA" id="ARBA00004162"/>
    </source>
</evidence>
<evidence type="ECO:0000256" key="4">
    <source>
        <dbReference type="ARBA" id="ARBA00022475"/>
    </source>
</evidence>
<keyword evidence="11" id="KW-0966">Cell projection</keyword>
<dbReference type="PANTHER" id="PTHR35091">
    <property type="entry name" value="FLAGELLAR PROTEIN FLIL"/>
    <property type="match status" value="1"/>
</dbReference>
<keyword evidence="5 10" id="KW-0145">Chemotaxis</keyword>
<evidence type="ECO:0000256" key="7">
    <source>
        <dbReference type="ARBA" id="ARBA00022779"/>
    </source>
</evidence>
<accession>A0ABV7AVJ2</accession>
<evidence type="ECO:0000256" key="8">
    <source>
        <dbReference type="ARBA" id="ARBA00022989"/>
    </source>
</evidence>
<keyword evidence="11" id="KW-0282">Flagellum</keyword>
<dbReference type="RefSeq" id="WP_377814177.1">
    <property type="nucleotide sequence ID" value="NZ_JBHRSJ010000017.1"/>
</dbReference>
<sequence length="158" mass="17540">MSNTQTAGRKSQWLLLILLVLVAAGGSAAGMYFLLGNKGQAAAAPAPEPQEIPEPIFVAVKPFTVNLRSEQDEERLLYIGISLKVENQESEQFLQKYMPEVRSRLLTLLTGKTAAELMTPDGKQQLSAKIIEVLRQPMALQQPELRLTDVLYTEFIVQ</sequence>
<keyword evidence="11" id="KW-0969">Cilium</keyword>
<evidence type="ECO:0000256" key="10">
    <source>
        <dbReference type="RuleBase" id="RU364125"/>
    </source>
</evidence>
<evidence type="ECO:0000256" key="1">
    <source>
        <dbReference type="ARBA" id="ARBA00002254"/>
    </source>
</evidence>
<keyword evidence="10" id="KW-0997">Cell inner membrane</keyword>